<evidence type="ECO:0000313" key="2">
    <source>
        <dbReference type="Proteomes" id="UP000308267"/>
    </source>
</evidence>
<gene>
    <name evidence="1" type="ORF">CRM22_002047</name>
</gene>
<keyword evidence="2" id="KW-1185">Reference proteome</keyword>
<protein>
    <submittedName>
        <fullName evidence="1">Uncharacterized protein</fullName>
    </submittedName>
</protein>
<reference evidence="1 2" key="1">
    <citation type="journal article" date="2019" name="BMC Genomics">
        <title>New insights from Opisthorchis felineus genome: update on genomics of the epidemiologically important liver flukes.</title>
        <authorList>
            <person name="Ershov N.I."/>
            <person name="Mordvinov V.A."/>
            <person name="Prokhortchouk E.B."/>
            <person name="Pakharukova M.Y."/>
            <person name="Gunbin K.V."/>
            <person name="Ustyantsev K."/>
            <person name="Genaev M.A."/>
            <person name="Blinov A.G."/>
            <person name="Mazur A."/>
            <person name="Boulygina E."/>
            <person name="Tsygankova S."/>
            <person name="Khrameeva E."/>
            <person name="Chekanov N."/>
            <person name="Fan G."/>
            <person name="Xiao A."/>
            <person name="Zhang H."/>
            <person name="Xu X."/>
            <person name="Yang H."/>
            <person name="Solovyev V."/>
            <person name="Lee S.M."/>
            <person name="Liu X."/>
            <person name="Afonnikov D.A."/>
            <person name="Skryabin K.G."/>
        </authorList>
    </citation>
    <scope>NUCLEOTIDE SEQUENCE [LARGE SCALE GENOMIC DNA]</scope>
    <source>
        <strain evidence="1">AK-0245</strain>
        <tissue evidence="1">Whole organism</tissue>
    </source>
</reference>
<sequence length="108" mass="12555">MDGPQVEIVSDLTAPMLYCLSHDVWCLYRGIAGRRNWDVERAILLRTVMMFALRSEHGPLSEIYFSRNSSYEKPRENLLLPEDSLEFPLFTDLHFVSSFPVHVTYDMA</sequence>
<comment type="caution">
    <text evidence="1">The sequence shown here is derived from an EMBL/GenBank/DDBJ whole genome shotgun (WGS) entry which is preliminary data.</text>
</comment>
<evidence type="ECO:0000313" key="1">
    <source>
        <dbReference type="EMBL" id="TGZ72506.1"/>
    </source>
</evidence>
<accession>A0A4S2M869</accession>
<name>A0A4S2M869_OPIFE</name>
<organism evidence="1 2">
    <name type="scientific">Opisthorchis felineus</name>
    <dbReference type="NCBI Taxonomy" id="147828"/>
    <lineage>
        <taxon>Eukaryota</taxon>
        <taxon>Metazoa</taxon>
        <taxon>Spiralia</taxon>
        <taxon>Lophotrochozoa</taxon>
        <taxon>Platyhelminthes</taxon>
        <taxon>Trematoda</taxon>
        <taxon>Digenea</taxon>
        <taxon>Opisthorchiida</taxon>
        <taxon>Opisthorchiata</taxon>
        <taxon>Opisthorchiidae</taxon>
        <taxon>Opisthorchis</taxon>
    </lineage>
</organism>
<dbReference type="AlphaFoldDB" id="A0A4S2M869"/>
<dbReference type="Proteomes" id="UP000308267">
    <property type="component" value="Unassembled WGS sequence"/>
</dbReference>
<proteinExistence type="predicted"/>
<dbReference type="EMBL" id="SJOL01003619">
    <property type="protein sequence ID" value="TGZ72506.1"/>
    <property type="molecule type" value="Genomic_DNA"/>
</dbReference>